<feature type="compositionally biased region" description="Low complexity" evidence="1">
    <location>
        <begin position="113"/>
        <end position="123"/>
    </location>
</feature>
<feature type="compositionally biased region" description="Low complexity" evidence="1">
    <location>
        <begin position="179"/>
        <end position="188"/>
    </location>
</feature>
<evidence type="ECO:0000313" key="3">
    <source>
        <dbReference type="EMBL" id="KQJ98165.1"/>
    </source>
</evidence>
<name>A0A0Q3M0X3_BRADI</name>
<gene>
    <name evidence="3" type="ORF">BRADI_3g35236v3</name>
</gene>
<sequence length="275" mass="29260">MRRAWCVLAGLAGHTWLASARREAGVGVWPDVVADVALQLGPKRPVSRPNTHPPYINLPVNPNRPTTFFFLPCGRHSSFPPPSLPISPSSRSPSIPIYPPPLPPDLPRPPLSPNLSSRSLLPPSRFPPPPTPSPSTARSGCHGAPAPDRRPPIDKVDGMYHLVSTIRGEESPSSPPTQAPAAAPRSTRWMACTMSSAPYVERRARLRLRPKPRPPPPGGCPVPSRRRVRGEESPSPPPPGVPVAAGRGTRWSPPLGDEEAAAPEPPAAGSASLPL</sequence>
<feature type="compositionally biased region" description="Low complexity" evidence="1">
    <location>
        <begin position="86"/>
        <end position="95"/>
    </location>
</feature>
<dbReference type="AlphaFoldDB" id="A0A0Q3M0X3"/>
<dbReference type="Proteomes" id="UP000008810">
    <property type="component" value="Chromosome 3"/>
</dbReference>
<proteinExistence type="predicted"/>
<feature type="compositionally biased region" description="Pro residues" evidence="1">
    <location>
        <begin position="124"/>
        <end position="133"/>
    </location>
</feature>
<dbReference type="EnsemblPlants" id="KQJ98165">
    <property type="protein sequence ID" value="KQJ98165"/>
    <property type="gene ID" value="BRADI_3g35236v3"/>
</dbReference>
<evidence type="ECO:0000256" key="1">
    <source>
        <dbReference type="SAM" id="MobiDB-lite"/>
    </source>
</evidence>
<keyword evidence="2" id="KW-0732">Signal</keyword>
<feature type="region of interest" description="Disordered" evidence="1">
    <location>
        <begin position="201"/>
        <end position="275"/>
    </location>
</feature>
<dbReference type="EMBL" id="CM000882">
    <property type="protein sequence ID" value="KQJ98165.1"/>
    <property type="molecule type" value="Genomic_DNA"/>
</dbReference>
<reference evidence="3 4" key="1">
    <citation type="journal article" date="2010" name="Nature">
        <title>Genome sequencing and analysis of the model grass Brachypodium distachyon.</title>
        <authorList>
            <consortium name="International Brachypodium Initiative"/>
        </authorList>
    </citation>
    <scope>NUCLEOTIDE SEQUENCE [LARGE SCALE GENOMIC DNA]</scope>
    <source>
        <strain evidence="3 4">Bd21</strain>
    </source>
</reference>
<keyword evidence="5" id="KW-1185">Reference proteome</keyword>
<evidence type="ECO:0000313" key="5">
    <source>
        <dbReference type="Proteomes" id="UP000008810"/>
    </source>
</evidence>
<reference evidence="4" key="3">
    <citation type="submission" date="2018-08" db="UniProtKB">
        <authorList>
            <consortium name="EnsemblPlants"/>
        </authorList>
    </citation>
    <scope>IDENTIFICATION</scope>
    <source>
        <strain evidence="4">cv. Bd21</strain>
    </source>
</reference>
<evidence type="ECO:0000256" key="2">
    <source>
        <dbReference type="SAM" id="SignalP"/>
    </source>
</evidence>
<accession>A0A0Q3M0X3</accession>
<feature type="region of interest" description="Disordered" evidence="1">
    <location>
        <begin position="81"/>
        <end position="189"/>
    </location>
</feature>
<feature type="chain" id="PRO_5036297594" evidence="2">
    <location>
        <begin position="21"/>
        <end position="275"/>
    </location>
</feature>
<evidence type="ECO:0000313" key="4">
    <source>
        <dbReference type="EnsemblPlants" id="KQJ98165"/>
    </source>
</evidence>
<reference evidence="3" key="2">
    <citation type="submission" date="2017-06" db="EMBL/GenBank/DDBJ databases">
        <title>WGS assembly of Brachypodium distachyon.</title>
        <authorList>
            <consortium name="The International Brachypodium Initiative"/>
            <person name="Lucas S."/>
            <person name="Harmon-Smith M."/>
            <person name="Lail K."/>
            <person name="Tice H."/>
            <person name="Grimwood J."/>
            <person name="Bruce D."/>
            <person name="Barry K."/>
            <person name="Shu S."/>
            <person name="Lindquist E."/>
            <person name="Wang M."/>
            <person name="Pitluck S."/>
            <person name="Vogel J.P."/>
            <person name="Garvin D.F."/>
            <person name="Mockler T.C."/>
            <person name="Schmutz J."/>
            <person name="Rokhsar D."/>
            <person name="Bevan M.W."/>
        </authorList>
    </citation>
    <scope>NUCLEOTIDE SEQUENCE</scope>
    <source>
        <strain evidence="3">Bd21</strain>
    </source>
</reference>
<dbReference type="Gramene" id="KQJ98165">
    <property type="protein sequence ID" value="KQJ98165"/>
    <property type="gene ID" value="BRADI_3g35236v3"/>
</dbReference>
<feature type="signal peptide" evidence="2">
    <location>
        <begin position="1"/>
        <end position="20"/>
    </location>
</feature>
<feature type="compositionally biased region" description="Pro residues" evidence="1">
    <location>
        <begin position="96"/>
        <end position="112"/>
    </location>
</feature>
<protein>
    <submittedName>
        <fullName evidence="3 4">Uncharacterized protein</fullName>
    </submittedName>
</protein>
<dbReference type="InParanoid" id="A0A0Q3M0X3"/>
<feature type="compositionally biased region" description="Basic and acidic residues" evidence="1">
    <location>
        <begin position="147"/>
        <end position="158"/>
    </location>
</feature>
<organism evidence="3">
    <name type="scientific">Brachypodium distachyon</name>
    <name type="common">Purple false brome</name>
    <name type="synonym">Trachynia distachya</name>
    <dbReference type="NCBI Taxonomy" id="15368"/>
    <lineage>
        <taxon>Eukaryota</taxon>
        <taxon>Viridiplantae</taxon>
        <taxon>Streptophyta</taxon>
        <taxon>Embryophyta</taxon>
        <taxon>Tracheophyta</taxon>
        <taxon>Spermatophyta</taxon>
        <taxon>Magnoliopsida</taxon>
        <taxon>Liliopsida</taxon>
        <taxon>Poales</taxon>
        <taxon>Poaceae</taxon>
        <taxon>BOP clade</taxon>
        <taxon>Pooideae</taxon>
        <taxon>Stipodae</taxon>
        <taxon>Brachypodieae</taxon>
        <taxon>Brachypodium</taxon>
    </lineage>
</organism>